<evidence type="ECO:0000313" key="2">
    <source>
        <dbReference type="EMBL" id="ATX81628.1"/>
    </source>
</evidence>
<dbReference type="Proteomes" id="UP000231637">
    <property type="component" value="Chromosome"/>
</dbReference>
<organism evidence="2 3">
    <name type="scientific">Mariprofundus ferrinatatus</name>
    <dbReference type="NCBI Taxonomy" id="1921087"/>
    <lineage>
        <taxon>Bacteria</taxon>
        <taxon>Pseudomonadati</taxon>
        <taxon>Pseudomonadota</taxon>
        <taxon>Candidatius Mariprofundia</taxon>
        <taxon>Mariprofundales</taxon>
        <taxon>Mariprofundaceae</taxon>
        <taxon>Mariprofundus</taxon>
    </lineage>
</organism>
<dbReference type="InterPro" id="IPR003732">
    <property type="entry name" value="Daa-tRNA_deacyls_DTD"/>
</dbReference>
<dbReference type="GO" id="GO:0005737">
    <property type="term" value="C:cytoplasm"/>
    <property type="evidence" value="ECO:0007669"/>
    <property type="project" value="InterPro"/>
</dbReference>
<accession>A0A2K8L2S5</accession>
<gene>
    <name evidence="2" type="ORF">Ga0123462_0758</name>
</gene>
<keyword evidence="3" id="KW-1185">Reference proteome</keyword>
<dbReference type="GO" id="GO:0051500">
    <property type="term" value="F:D-tyrosyl-tRNA(Tyr) deacylase activity"/>
    <property type="evidence" value="ECO:0007669"/>
    <property type="project" value="TreeGrafter"/>
</dbReference>
<name>A0A2K8L2S5_9PROT</name>
<dbReference type="EMBL" id="CP018800">
    <property type="protein sequence ID" value="ATX81628.1"/>
    <property type="molecule type" value="Genomic_DNA"/>
</dbReference>
<dbReference type="KEGG" id="mfn:Ga0123462_0758"/>
<dbReference type="PANTHER" id="PTHR10472:SF5">
    <property type="entry name" value="D-AMINOACYL-TRNA DEACYLASE 1"/>
    <property type="match status" value="1"/>
</dbReference>
<sequence>MLVTDNTKAKKIGRGVVALVGVEKTDNQTSVRRMAERLTGYRIFPDTDGRMNLSLHDIGGDILLVPNFTVAADTKKGTRAGFSTAAEPSEGERLFLELAELLSGRFPSLQTGHFGADMQITLTNDGPVTFILDS</sequence>
<comment type="similarity">
    <text evidence="1">Belongs to the DTD family.</text>
</comment>
<reference evidence="2 3" key="1">
    <citation type="submission" date="2016-12" db="EMBL/GenBank/DDBJ databases">
        <title>Isolation and genomic insights into novel planktonic Zetaproteobacteria from stratified waters of the Chesapeake Bay.</title>
        <authorList>
            <person name="McAllister S.M."/>
            <person name="Kato S."/>
            <person name="Chan C.S."/>
            <person name="Chiu B.K."/>
            <person name="Field E.K."/>
        </authorList>
    </citation>
    <scope>NUCLEOTIDE SEQUENCE [LARGE SCALE GENOMIC DNA]</scope>
    <source>
        <strain evidence="2 3">CP-8</strain>
    </source>
</reference>
<dbReference type="NCBIfam" id="TIGR00256">
    <property type="entry name" value="D-aminoacyl-tRNA deacylase"/>
    <property type="match status" value="1"/>
</dbReference>
<dbReference type="Gene3D" id="3.50.80.10">
    <property type="entry name" value="D-tyrosyl-tRNA(Tyr) deacylase"/>
    <property type="match status" value="1"/>
</dbReference>
<protein>
    <submittedName>
        <fullName evidence="2">D-tyrosyl-tRNA(Tyr) deacylase</fullName>
    </submittedName>
</protein>
<dbReference type="InterPro" id="IPR023509">
    <property type="entry name" value="DTD-like_sf"/>
</dbReference>
<evidence type="ECO:0000313" key="3">
    <source>
        <dbReference type="Proteomes" id="UP000231637"/>
    </source>
</evidence>
<dbReference type="Pfam" id="PF02580">
    <property type="entry name" value="Tyr_Deacylase"/>
    <property type="match status" value="1"/>
</dbReference>
<dbReference type="PANTHER" id="PTHR10472">
    <property type="entry name" value="D-TYROSYL-TRNA TYR DEACYLASE"/>
    <property type="match status" value="1"/>
</dbReference>
<dbReference type="AlphaFoldDB" id="A0A2K8L2S5"/>
<dbReference type="SUPFAM" id="SSF69500">
    <property type="entry name" value="DTD-like"/>
    <property type="match status" value="1"/>
</dbReference>
<proteinExistence type="inferred from homology"/>
<evidence type="ECO:0000256" key="1">
    <source>
        <dbReference type="ARBA" id="ARBA00009673"/>
    </source>
</evidence>